<feature type="signal peptide" evidence="3">
    <location>
        <begin position="1"/>
        <end position="20"/>
    </location>
</feature>
<evidence type="ECO:0000313" key="5">
    <source>
        <dbReference type="EMBL" id="QOL48655.1"/>
    </source>
</evidence>
<proteinExistence type="predicted"/>
<keyword evidence="2 3" id="KW-0732">Signal</keyword>
<keyword evidence="6" id="KW-1185">Reference proteome</keyword>
<gene>
    <name evidence="5" type="ORF">LPB04_17050</name>
</gene>
<accession>A0A7L9U3G0</accession>
<name>A0A7L9U3G0_9BURK</name>
<evidence type="ECO:0000256" key="3">
    <source>
        <dbReference type="SAM" id="SignalP"/>
    </source>
</evidence>
<feature type="chain" id="PRO_5032492815" evidence="3">
    <location>
        <begin position="21"/>
        <end position="199"/>
    </location>
</feature>
<dbReference type="KEGG" id="mlir:LPB04_17050"/>
<dbReference type="Proteomes" id="UP000593875">
    <property type="component" value="Chromosome"/>
</dbReference>
<dbReference type="AlphaFoldDB" id="A0A7L9U3G0"/>
<dbReference type="GO" id="GO:0009279">
    <property type="term" value="C:cell outer membrane"/>
    <property type="evidence" value="ECO:0007669"/>
    <property type="project" value="UniProtKB-SubCell"/>
</dbReference>
<comment type="subcellular location">
    <subcellularLocation>
        <location evidence="1">Cell outer membrane</location>
    </subcellularLocation>
</comment>
<evidence type="ECO:0000256" key="2">
    <source>
        <dbReference type="ARBA" id="ARBA00022729"/>
    </source>
</evidence>
<organism evidence="5 6">
    <name type="scientific">Massilia litorea</name>
    <dbReference type="NCBI Taxonomy" id="2769491"/>
    <lineage>
        <taxon>Bacteria</taxon>
        <taxon>Pseudomonadati</taxon>
        <taxon>Pseudomonadota</taxon>
        <taxon>Betaproteobacteria</taxon>
        <taxon>Burkholderiales</taxon>
        <taxon>Oxalobacteraceae</taxon>
        <taxon>Telluria group</taxon>
        <taxon>Massilia</taxon>
    </lineage>
</organism>
<dbReference type="EMBL" id="CP062941">
    <property type="protein sequence ID" value="QOL48655.1"/>
    <property type="molecule type" value="Genomic_DNA"/>
</dbReference>
<dbReference type="InterPro" id="IPR011250">
    <property type="entry name" value="OMP/PagP_B-barrel"/>
</dbReference>
<dbReference type="Pfam" id="PF13505">
    <property type="entry name" value="OMP_b-brl"/>
    <property type="match status" value="1"/>
</dbReference>
<dbReference type="SUPFAM" id="SSF56925">
    <property type="entry name" value="OMPA-like"/>
    <property type="match status" value="1"/>
</dbReference>
<reference evidence="5 6" key="1">
    <citation type="submission" date="2020-10" db="EMBL/GenBank/DDBJ databases">
        <title>Genome sequencing of Massilia sp. LPB0304.</title>
        <authorList>
            <person name="Kim J."/>
        </authorList>
    </citation>
    <scope>NUCLEOTIDE SEQUENCE [LARGE SCALE GENOMIC DNA]</scope>
    <source>
        <strain evidence="5 6">LPB0304</strain>
    </source>
</reference>
<dbReference type="RefSeq" id="WP_193685698.1">
    <property type="nucleotide sequence ID" value="NZ_CP062941.1"/>
</dbReference>
<evidence type="ECO:0000256" key="1">
    <source>
        <dbReference type="ARBA" id="ARBA00004442"/>
    </source>
</evidence>
<dbReference type="InterPro" id="IPR027385">
    <property type="entry name" value="Beta-barrel_OMP"/>
</dbReference>
<evidence type="ECO:0000259" key="4">
    <source>
        <dbReference type="Pfam" id="PF13505"/>
    </source>
</evidence>
<sequence>MKKIALAFALAIASLGAAQAQTFVPVEDLAARPLRFVFGAGLTLGGDKIATAFYEDDSELNIKAGDSIALQLGIDYRVNPRFSMQGTIGYHVDQLNARNGHMRFDRIPLELLGFYHVGEKVRVGGGLRYVTKVAFSSGGASDVGDYDFTDSTGAVAEIEYAYSPRVGFRLRYANDKFKEKISRIPVKGDHVGLFVNVYF</sequence>
<protein>
    <submittedName>
        <fullName evidence="5">Outer membrane beta-barrel protein</fullName>
    </submittedName>
</protein>
<evidence type="ECO:0000313" key="6">
    <source>
        <dbReference type="Proteomes" id="UP000593875"/>
    </source>
</evidence>
<feature type="domain" description="Outer membrane protein beta-barrel" evidence="4">
    <location>
        <begin position="9"/>
        <end position="178"/>
    </location>
</feature>